<dbReference type="EMBL" id="CM001022">
    <property type="protein sequence ID" value="EFQ24313.1"/>
    <property type="molecule type" value="Genomic_DNA"/>
</dbReference>
<dbReference type="SUPFAM" id="SSF55347">
    <property type="entry name" value="Glyceraldehyde-3-phosphate dehydrogenase-like, C-terminal domain"/>
    <property type="match status" value="1"/>
</dbReference>
<dbReference type="OrthoDB" id="9769367at2"/>
<dbReference type="SUPFAM" id="SSF51735">
    <property type="entry name" value="NAD(P)-binding Rossmann-fold domains"/>
    <property type="match status" value="1"/>
</dbReference>
<reference evidence="4 5" key="1">
    <citation type="journal article" date="2010" name="Stand. Genomic Sci.">
        <title>Non-contiguous finished genome sequence of Aminomonas paucivorans type strain (GLU-3).</title>
        <authorList>
            <person name="Pitluck S."/>
            <person name="Yasawong M."/>
            <person name="Held B."/>
            <person name="Lapidus A."/>
            <person name="Nolan M."/>
            <person name="Copeland A."/>
            <person name="Lucas S."/>
            <person name="Del Rio T.G."/>
            <person name="Tice H."/>
            <person name="Cheng J.F."/>
            <person name="Chertkov O."/>
            <person name="Goodwin L."/>
            <person name="Tapia R."/>
            <person name="Han C."/>
            <person name="Liolios K."/>
            <person name="Ivanova N."/>
            <person name="Mavromatis K."/>
            <person name="Ovchinnikova G."/>
            <person name="Pati A."/>
            <person name="Chen A."/>
            <person name="Palaniappan K."/>
            <person name="Land M."/>
            <person name="Hauser L."/>
            <person name="Chang Y.J."/>
            <person name="Jeffries C.D."/>
            <person name="Pukall R."/>
            <person name="Spring S."/>
            <person name="Rohde M."/>
            <person name="Sikorski J."/>
            <person name="Goker M."/>
            <person name="Woyke T."/>
            <person name="Bristow J."/>
            <person name="Eisen J.A."/>
            <person name="Markowitz V."/>
            <person name="Hugenholtz P."/>
            <person name="Kyrpides N.C."/>
            <person name="Klenk H.P."/>
        </authorList>
    </citation>
    <scope>NUCLEOTIDE SEQUENCE [LARGE SCALE GENOMIC DNA]</scope>
    <source>
        <strain evidence="4 5">DSM 12260</strain>
    </source>
</reference>
<dbReference type="PaxDb" id="584708-Apau_1899"/>
<dbReference type="RefSeq" id="WP_006301546.1">
    <property type="nucleotide sequence ID" value="NZ_CM001022.1"/>
</dbReference>
<proteinExistence type="predicted"/>
<dbReference type="GO" id="GO:0016491">
    <property type="term" value="F:oxidoreductase activity"/>
    <property type="evidence" value="ECO:0007669"/>
    <property type="project" value="UniProtKB-KW"/>
</dbReference>
<dbReference type="InterPro" id="IPR036291">
    <property type="entry name" value="NAD(P)-bd_dom_sf"/>
</dbReference>
<dbReference type="InterPro" id="IPR005097">
    <property type="entry name" value="Sacchrp_dh_NADP-bd"/>
</dbReference>
<organism evidence="4 5">
    <name type="scientific">Aminomonas paucivorans DSM 12260</name>
    <dbReference type="NCBI Taxonomy" id="584708"/>
    <lineage>
        <taxon>Bacteria</taxon>
        <taxon>Thermotogati</taxon>
        <taxon>Synergistota</taxon>
        <taxon>Synergistia</taxon>
        <taxon>Synergistales</taxon>
        <taxon>Synergistaceae</taxon>
        <taxon>Aminomonas</taxon>
    </lineage>
</organism>
<gene>
    <name evidence="4" type="ORF">Apau_1899</name>
</gene>
<keyword evidence="5" id="KW-1185">Reference proteome</keyword>
<dbReference type="AlphaFoldDB" id="E3CWF8"/>
<sequence>MAGKQVLLLGLGKQGRAALWDLSRDPSIETLRICDPSPETAEVASRYGGGKETILPLSAEDPKGLLREMERADGVLETLPGRLALPVARLAARAGVPTVSTMYLADPGERDPQRRLAQQEELIALDEEARRTGAILLPECGMDPGLDLVLCKEALRGFETVESLVSYGAGFPEAAAADNPLGYRFTWSIPGVMRSYLRPALVIRGGKACPIPAEAVFAPENTRPRHEEEDKRP</sequence>
<name>E3CWF8_9BACT</name>
<protein>
    <submittedName>
        <fullName evidence="4">Saccharopine dehydrogenase</fullName>
    </submittedName>
</protein>
<dbReference type="PANTHER" id="PTHR11133">
    <property type="entry name" value="SACCHAROPINE DEHYDROGENASE"/>
    <property type="match status" value="1"/>
</dbReference>
<feature type="domain" description="Saccharopine dehydrogenase-like C-terminal" evidence="3">
    <location>
        <begin position="141"/>
        <end position="217"/>
    </location>
</feature>
<evidence type="ECO:0000313" key="4">
    <source>
        <dbReference type="EMBL" id="EFQ24313.1"/>
    </source>
</evidence>
<dbReference type="InterPro" id="IPR051168">
    <property type="entry name" value="AASS"/>
</dbReference>
<dbReference type="Gene3D" id="3.40.50.720">
    <property type="entry name" value="NAD(P)-binding Rossmann-like Domain"/>
    <property type="match status" value="1"/>
</dbReference>
<dbReference type="STRING" id="584708.Apau_1899"/>
<dbReference type="Pfam" id="PF16653">
    <property type="entry name" value="Sacchrp_dh_C"/>
    <property type="match status" value="1"/>
</dbReference>
<keyword evidence="1" id="KW-0560">Oxidoreductase</keyword>
<evidence type="ECO:0000259" key="2">
    <source>
        <dbReference type="Pfam" id="PF03435"/>
    </source>
</evidence>
<dbReference type="Proteomes" id="UP000005096">
    <property type="component" value="Chromosome"/>
</dbReference>
<dbReference type="PANTHER" id="PTHR11133:SF22">
    <property type="entry name" value="ALPHA-AMINOADIPIC SEMIALDEHYDE SYNTHASE, MITOCHONDRIAL"/>
    <property type="match status" value="1"/>
</dbReference>
<dbReference type="eggNOG" id="COG1748">
    <property type="taxonomic scope" value="Bacteria"/>
</dbReference>
<dbReference type="Gene3D" id="3.30.360.10">
    <property type="entry name" value="Dihydrodipicolinate Reductase, domain 2"/>
    <property type="match status" value="1"/>
</dbReference>
<accession>E3CWF8</accession>
<evidence type="ECO:0000256" key="1">
    <source>
        <dbReference type="ARBA" id="ARBA00023002"/>
    </source>
</evidence>
<evidence type="ECO:0000259" key="3">
    <source>
        <dbReference type="Pfam" id="PF16653"/>
    </source>
</evidence>
<dbReference type="HOGENOM" id="CLU_1187947_0_0_0"/>
<dbReference type="Pfam" id="PF03435">
    <property type="entry name" value="Sacchrp_dh_NADP"/>
    <property type="match status" value="1"/>
</dbReference>
<dbReference type="InterPro" id="IPR032095">
    <property type="entry name" value="Sacchrp_dh-like_C"/>
</dbReference>
<evidence type="ECO:0000313" key="5">
    <source>
        <dbReference type="Proteomes" id="UP000005096"/>
    </source>
</evidence>
<feature type="domain" description="Saccharopine dehydrogenase NADP binding" evidence="2">
    <location>
        <begin position="6"/>
        <end position="135"/>
    </location>
</feature>